<sequence>MSSSMKKKRNGNRLVPLEILYPNHPPKEQPKNKPKVPFYKPGIAAQIPEKTQEATSVRYLQASLIKKNLLSLEQPLRDIEDDASFIANSMNAALQVPKSIEMTFNRIHGRIYDIQREIEYSSNSQDDRALSIQKNFRMSYNKKHLTVIVNALHNTMRRDCASIHQSLLGFLLSYAKADDHFKMLLNRRFLVRNRNALKYWREWSIQSRELEKKQKSQIAVLHRNWLNRRGAILLQKWKLLTYSKHSRKALKELHARIAAEAQRRLADSQVSINNDSLDANQSIYILLSIEREKVIIDFGHENYANHMKKIVFKYWRLYVEQCRNESRSGNAIAREHYINHMKKSFFQAWYSLSVGRVVVFGGYAVWHRPENRLLTNYRINFSIKLKVLKEWRWLCIRRNRMEEFRRRSQREFMRKCLVEFHFAASARRERLSRMMETYINLLHQRMHRVFSAWHYYTAKEKVRKKPLKFLLSRMQLMRKYRTIRQAFRRWNVRYMAKQTQRFLDDAKSVNSYTRHWAAAGNEMSESMNLISQLNTKLTQELEKRKEDLSKSVATAIFMKNEQKSLAYAMQNVKMEIEKIHKFIGKTSMRYFVDIKPIHSHVVDDVPTALAQYIEQKEAEKARLLAQKQAAAQAQISAPKQTRNTNNANKRRKTTFAQQHTRSKATNASRSSIRSRKSTGPNDQVENSTGGEEEEE</sequence>
<protein>
    <submittedName>
        <fullName evidence="2">Uncharacterized protein</fullName>
    </submittedName>
</protein>
<dbReference type="GeneID" id="94827822"/>
<name>A0A1J4K326_9EUKA</name>
<dbReference type="EMBL" id="MLAK01000804">
    <property type="protein sequence ID" value="OHT04148.1"/>
    <property type="molecule type" value="Genomic_DNA"/>
</dbReference>
<feature type="region of interest" description="Disordered" evidence="1">
    <location>
        <begin position="1"/>
        <end position="33"/>
    </location>
</feature>
<feature type="compositionally biased region" description="Polar residues" evidence="1">
    <location>
        <begin position="655"/>
        <end position="688"/>
    </location>
</feature>
<dbReference type="Proteomes" id="UP000179807">
    <property type="component" value="Unassembled WGS sequence"/>
</dbReference>
<feature type="compositionally biased region" description="Basic residues" evidence="1">
    <location>
        <begin position="1"/>
        <end position="11"/>
    </location>
</feature>
<dbReference type="RefSeq" id="XP_068357284.1">
    <property type="nucleotide sequence ID" value="XM_068493118.1"/>
</dbReference>
<dbReference type="VEuPathDB" id="TrichDB:TRFO_06473"/>
<evidence type="ECO:0000313" key="3">
    <source>
        <dbReference type="Proteomes" id="UP000179807"/>
    </source>
</evidence>
<evidence type="ECO:0000313" key="2">
    <source>
        <dbReference type="EMBL" id="OHT04148.1"/>
    </source>
</evidence>
<gene>
    <name evidence="2" type="ORF">TRFO_06473</name>
</gene>
<dbReference type="AlphaFoldDB" id="A0A1J4K326"/>
<keyword evidence="3" id="KW-1185">Reference proteome</keyword>
<proteinExistence type="predicted"/>
<feature type="compositionally biased region" description="Low complexity" evidence="1">
    <location>
        <begin position="632"/>
        <end position="647"/>
    </location>
</feature>
<feature type="region of interest" description="Disordered" evidence="1">
    <location>
        <begin position="632"/>
        <end position="695"/>
    </location>
</feature>
<comment type="caution">
    <text evidence="2">The sequence shown here is derived from an EMBL/GenBank/DDBJ whole genome shotgun (WGS) entry which is preliminary data.</text>
</comment>
<dbReference type="OrthoDB" id="10448992at2759"/>
<evidence type="ECO:0000256" key="1">
    <source>
        <dbReference type="SAM" id="MobiDB-lite"/>
    </source>
</evidence>
<organism evidence="2 3">
    <name type="scientific">Tritrichomonas foetus</name>
    <dbReference type="NCBI Taxonomy" id="1144522"/>
    <lineage>
        <taxon>Eukaryota</taxon>
        <taxon>Metamonada</taxon>
        <taxon>Parabasalia</taxon>
        <taxon>Tritrichomonadida</taxon>
        <taxon>Tritrichomonadidae</taxon>
        <taxon>Tritrichomonas</taxon>
    </lineage>
</organism>
<accession>A0A1J4K326</accession>
<reference evidence="2" key="1">
    <citation type="submission" date="2016-10" db="EMBL/GenBank/DDBJ databases">
        <authorList>
            <person name="Benchimol M."/>
            <person name="Almeida L.G."/>
            <person name="Vasconcelos A.T."/>
            <person name="Perreira-Neves A."/>
            <person name="Rosa I.A."/>
            <person name="Tasca T."/>
            <person name="Bogo M.R."/>
            <person name="de Souza W."/>
        </authorList>
    </citation>
    <scope>NUCLEOTIDE SEQUENCE [LARGE SCALE GENOMIC DNA]</scope>
    <source>
        <strain evidence="2">K</strain>
    </source>
</reference>